<feature type="compositionally biased region" description="Low complexity" evidence="1">
    <location>
        <begin position="1"/>
        <end position="15"/>
    </location>
</feature>
<protein>
    <submittedName>
        <fullName evidence="2">Uncharacterized protein</fullName>
    </submittedName>
</protein>
<evidence type="ECO:0000313" key="3">
    <source>
        <dbReference type="Proteomes" id="UP000886752"/>
    </source>
</evidence>
<dbReference type="Proteomes" id="UP000886752">
    <property type="component" value="Unassembled WGS sequence"/>
</dbReference>
<reference evidence="2" key="2">
    <citation type="submission" date="2021-04" db="EMBL/GenBank/DDBJ databases">
        <authorList>
            <person name="Gilroy R."/>
        </authorList>
    </citation>
    <scope>NUCLEOTIDE SEQUENCE</scope>
    <source>
        <strain evidence="2">ChiHecec2B26-446</strain>
    </source>
</reference>
<proteinExistence type="predicted"/>
<sequence length="297" mass="32181">MDTARNTQDPKQNQQDQDKTAQPLMLWMPGLYGTGIRTALEDRLPAVRRLWPGLPGRLAAGEEGGAKPWTPDHLPCSEAEMGAFVAELERFAQDSVRGSDAVHEAVVARMKDEQEAQVRRDLAAIEALAQDGAGEEAAERQAELVRRRAQRLLAWTWHQQKTVAEITALVEKINAGVRGLGQGLSRDVDHEPVLEAGPLPLGQDLAQDAARMAGRWQVWLEAALALVPEGTAFVWEQCVPGAEMPADLQALQDRAEAGTIDGVSEVTVQAGELLPASVASGLVDGRRSVRLLFVQEG</sequence>
<organism evidence="2 3">
    <name type="scientific">Candidatus Desulfovibrio intestinipullorum</name>
    <dbReference type="NCBI Taxonomy" id="2838536"/>
    <lineage>
        <taxon>Bacteria</taxon>
        <taxon>Pseudomonadati</taxon>
        <taxon>Thermodesulfobacteriota</taxon>
        <taxon>Desulfovibrionia</taxon>
        <taxon>Desulfovibrionales</taxon>
        <taxon>Desulfovibrionaceae</taxon>
        <taxon>Desulfovibrio</taxon>
    </lineage>
</organism>
<reference evidence="2" key="1">
    <citation type="journal article" date="2021" name="PeerJ">
        <title>Extensive microbial diversity within the chicken gut microbiome revealed by metagenomics and culture.</title>
        <authorList>
            <person name="Gilroy R."/>
            <person name="Ravi A."/>
            <person name="Getino M."/>
            <person name="Pursley I."/>
            <person name="Horton D.L."/>
            <person name="Alikhan N.F."/>
            <person name="Baker D."/>
            <person name="Gharbi K."/>
            <person name="Hall N."/>
            <person name="Watson M."/>
            <person name="Adriaenssens E.M."/>
            <person name="Foster-Nyarko E."/>
            <person name="Jarju S."/>
            <person name="Secka A."/>
            <person name="Antonio M."/>
            <person name="Oren A."/>
            <person name="Chaudhuri R.R."/>
            <person name="La Ragione R."/>
            <person name="Hildebrand F."/>
            <person name="Pallen M.J."/>
        </authorList>
    </citation>
    <scope>NUCLEOTIDE SEQUENCE</scope>
    <source>
        <strain evidence="2">ChiHecec2B26-446</strain>
    </source>
</reference>
<dbReference type="AlphaFoldDB" id="A0A9D1PX90"/>
<gene>
    <name evidence="2" type="ORF">H9894_03765</name>
</gene>
<dbReference type="EMBL" id="DXHV01000041">
    <property type="protein sequence ID" value="HIW00287.1"/>
    <property type="molecule type" value="Genomic_DNA"/>
</dbReference>
<evidence type="ECO:0000313" key="2">
    <source>
        <dbReference type="EMBL" id="HIW00287.1"/>
    </source>
</evidence>
<name>A0A9D1PX90_9BACT</name>
<evidence type="ECO:0000256" key="1">
    <source>
        <dbReference type="SAM" id="MobiDB-lite"/>
    </source>
</evidence>
<accession>A0A9D1PX90</accession>
<comment type="caution">
    <text evidence="2">The sequence shown here is derived from an EMBL/GenBank/DDBJ whole genome shotgun (WGS) entry which is preliminary data.</text>
</comment>
<feature type="region of interest" description="Disordered" evidence="1">
    <location>
        <begin position="1"/>
        <end position="22"/>
    </location>
</feature>